<dbReference type="PRINTS" id="PR00922">
    <property type="entry name" value="DADACBPTASE3"/>
</dbReference>
<gene>
    <name evidence="3" type="primary">dacC</name>
    <name evidence="3" type="ORF">AM1BK_28880</name>
</gene>
<evidence type="ECO:0000256" key="2">
    <source>
        <dbReference type="ARBA" id="ARBA00022801"/>
    </source>
</evidence>
<dbReference type="InterPro" id="IPR012338">
    <property type="entry name" value="Beta-lactam/transpept-like"/>
</dbReference>
<organism evidence="3 4">
    <name type="scientific">Neobacillus kokaensis</name>
    <dbReference type="NCBI Taxonomy" id="2759023"/>
    <lineage>
        <taxon>Bacteria</taxon>
        <taxon>Bacillati</taxon>
        <taxon>Bacillota</taxon>
        <taxon>Bacilli</taxon>
        <taxon>Bacillales</taxon>
        <taxon>Bacillaceae</taxon>
        <taxon>Neobacillus</taxon>
    </lineage>
</organism>
<evidence type="ECO:0000313" key="3">
    <source>
        <dbReference type="EMBL" id="GHH99345.1"/>
    </source>
</evidence>
<dbReference type="Proteomes" id="UP000637074">
    <property type="component" value="Unassembled WGS sequence"/>
</dbReference>
<dbReference type="PANTHER" id="PTHR30023:SF0">
    <property type="entry name" value="PENICILLIN-SENSITIVE CARBOXYPEPTIDASE A"/>
    <property type="match status" value="1"/>
</dbReference>
<evidence type="ECO:0000313" key="4">
    <source>
        <dbReference type="Proteomes" id="UP000637074"/>
    </source>
</evidence>
<reference evidence="3 4" key="1">
    <citation type="journal article" date="2022" name="Int. J. Syst. Evol. Microbiol.">
        <title>Neobacillus kokaensis sp. nov., isolated from soil.</title>
        <authorList>
            <person name="Yuki K."/>
            <person name="Matsubara H."/>
            <person name="Yamaguchi S."/>
        </authorList>
    </citation>
    <scope>NUCLEOTIDE SEQUENCE [LARGE SCALE GENOMIC DNA]</scope>
    <source>
        <strain evidence="3 4">LOB 377</strain>
    </source>
</reference>
<proteinExistence type="inferred from homology"/>
<keyword evidence="4" id="KW-1185">Reference proteome</keyword>
<sequence length="492" mass="54013">MFKRSKYFTIVIFIMLTSIVPYTSSPFAEAKESAGGWTQQLDYLLKNQAELQGALAGISVRNAADGKLLYEHQGDIRLRPASNMKLLTAAAALKVLGEDYTFPTELYSDGPVKKKALAGNLYLKGKGDPTLLKADFVKIALSLKERGINKIKGNIIGDDSWYDAVRYSVDLPWSDETTYYGAQISALTASPNSDFDAGTVKLEVKPVDRKGDRPKVEITPDTGYLAVINHAVTVDKDGKKKITVEREHGKNTIVIKGTIPITTKSVTEWAAVWNPTRYALTLFKEALEDQGIKVEGKMKTGLVPDTATLIHIHRSMPLSELVVPFMKLSNNTHAEILTKEMGKVVEGEGSWKTGLTVLKSELSKLGVNPNTMVLRDGSGISHVTSIQANQISQLLYAVQKEKWFPVYLNSLPISGKPKKMTGGSLRYRMKTQGLQGKVLAKTGTLSTVSSLSGYVDTKSGQRLIFSIILNNLLDEEKGKKVEDQMVSIIANQ</sequence>
<keyword evidence="3" id="KW-0121">Carboxypeptidase</keyword>
<dbReference type="SUPFAM" id="SSF56601">
    <property type="entry name" value="beta-lactamase/transpeptidase-like"/>
    <property type="match status" value="1"/>
</dbReference>
<dbReference type="Gene3D" id="3.50.80.20">
    <property type="entry name" value="D-Ala-D-Ala carboxypeptidase C, peptidase S13"/>
    <property type="match status" value="1"/>
</dbReference>
<dbReference type="NCBIfam" id="TIGR00666">
    <property type="entry name" value="PBP4"/>
    <property type="match status" value="1"/>
</dbReference>
<keyword evidence="2" id="KW-0378">Hydrolase</keyword>
<name>A0ABQ3N661_9BACI</name>
<dbReference type="PANTHER" id="PTHR30023">
    <property type="entry name" value="D-ALANYL-D-ALANINE CARBOXYPEPTIDASE"/>
    <property type="match status" value="1"/>
</dbReference>
<keyword evidence="3" id="KW-0645">Protease</keyword>
<dbReference type="Pfam" id="PF02113">
    <property type="entry name" value="Peptidase_S13"/>
    <property type="match status" value="1"/>
</dbReference>
<accession>A0ABQ3N661</accession>
<dbReference type="EMBL" id="BNDS01000011">
    <property type="protein sequence ID" value="GHH99345.1"/>
    <property type="molecule type" value="Genomic_DNA"/>
</dbReference>
<protein>
    <submittedName>
        <fullName evidence="3">D-alanyl-D-alanine carboxypeptidase DacC</fullName>
    </submittedName>
</protein>
<dbReference type="Gene3D" id="3.40.710.10">
    <property type="entry name" value="DD-peptidase/beta-lactamase superfamily"/>
    <property type="match status" value="2"/>
</dbReference>
<evidence type="ECO:0000256" key="1">
    <source>
        <dbReference type="ARBA" id="ARBA00006096"/>
    </source>
</evidence>
<dbReference type="GO" id="GO:0004180">
    <property type="term" value="F:carboxypeptidase activity"/>
    <property type="evidence" value="ECO:0007669"/>
    <property type="project" value="UniProtKB-KW"/>
</dbReference>
<comment type="caution">
    <text evidence="3">The sequence shown here is derived from an EMBL/GenBank/DDBJ whole genome shotgun (WGS) entry which is preliminary data.</text>
</comment>
<dbReference type="InterPro" id="IPR000667">
    <property type="entry name" value="Peptidase_S13"/>
</dbReference>
<comment type="similarity">
    <text evidence="1">Belongs to the peptidase S13 family.</text>
</comment>